<organism evidence="2 3">
    <name type="scientific">Lentinula raphanica</name>
    <dbReference type="NCBI Taxonomy" id="153919"/>
    <lineage>
        <taxon>Eukaryota</taxon>
        <taxon>Fungi</taxon>
        <taxon>Dikarya</taxon>
        <taxon>Basidiomycota</taxon>
        <taxon>Agaricomycotina</taxon>
        <taxon>Agaricomycetes</taxon>
        <taxon>Agaricomycetidae</taxon>
        <taxon>Agaricales</taxon>
        <taxon>Marasmiineae</taxon>
        <taxon>Omphalotaceae</taxon>
        <taxon>Lentinula</taxon>
    </lineage>
</organism>
<evidence type="ECO:0000313" key="3">
    <source>
        <dbReference type="Proteomes" id="UP001163846"/>
    </source>
</evidence>
<keyword evidence="3" id="KW-1185">Reference proteome</keyword>
<feature type="domain" description="DUF6593" evidence="1">
    <location>
        <begin position="74"/>
        <end position="184"/>
    </location>
</feature>
<dbReference type="AlphaFoldDB" id="A0AA38PIW7"/>
<dbReference type="Proteomes" id="UP001163846">
    <property type="component" value="Unassembled WGS sequence"/>
</dbReference>
<proteinExistence type="predicted"/>
<gene>
    <name evidence="2" type="ORF">F5878DRAFT_604782</name>
</gene>
<protein>
    <recommendedName>
        <fullName evidence="1">DUF6593 domain-containing protein</fullName>
    </recommendedName>
</protein>
<name>A0AA38PIW7_9AGAR</name>
<sequence length="206" mass="23790">MASSSMLQFYQTTKDPHNTEFSLHPDGRVSIKVYTELPFKEFTANTTIVDLVMMDEVVPKNDSMNMFTAESAKRKSGEGPILHHQRVERIGEMDFYSFSERTPKVRLRGMGGERNMSEYLERNGYGKKRRFVAASGCAYNWVDFRLKLDDKREVGRYHPRKSKGLFSARQPAFLELDREWIADIGEISFTLVCMLHETGKNAHVHV</sequence>
<accession>A0AA38PIW7</accession>
<dbReference type="InterPro" id="IPR046528">
    <property type="entry name" value="DUF6593"/>
</dbReference>
<reference evidence="2" key="1">
    <citation type="submission" date="2022-08" db="EMBL/GenBank/DDBJ databases">
        <authorList>
            <consortium name="DOE Joint Genome Institute"/>
            <person name="Min B."/>
            <person name="Riley R."/>
            <person name="Sierra-Patev S."/>
            <person name="Naranjo-Ortiz M."/>
            <person name="Looney B."/>
            <person name="Konkel Z."/>
            <person name="Slot J.C."/>
            <person name="Sakamoto Y."/>
            <person name="Steenwyk J.L."/>
            <person name="Rokas A."/>
            <person name="Carro J."/>
            <person name="Camarero S."/>
            <person name="Ferreira P."/>
            <person name="Molpeceres G."/>
            <person name="Ruiz-Duenas F.J."/>
            <person name="Serrano A."/>
            <person name="Henrissat B."/>
            <person name="Drula E."/>
            <person name="Hughes K.W."/>
            <person name="Mata J.L."/>
            <person name="Ishikawa N.K."/>
            <person name="Vargas-Isla R."/>
            <person name="Ushijima S."/>
            <person name="Smith C.A."/>
            <person name="Ahrendt S."/>
            <person name="Andreopoulos W."/>
            <person name="He G."/>
            <person name="Labutti K."/>
            <person name="Lipzen A."/>
            <person name="Ng V."/>
            <person name="Sandor L."/>
            <person name="Barry K."/>
            <person name="Martinez A.T."/>
            <person name="Xiao Y."/>
            <person name="Gibbons J.G."/>
            <person name="Terashima K."/>
            <person name="Hibbett D.S."/>
            <person name="Grigoriev I.V."/>
        </authorList>
    </citation>
    <scope>NUCLEOTIDE SEQUENCE</scope>
    <source>
        <strain evidence="2">TFB9207</strain>
    </source>
</reference>
<dbReference type="Pfam" id="PF20236">
    <property type="entry name" value="DUF6593"/>
    <property type="match status" value="1"/>
</dbReference>
<evidence type="ECO:0000259" key="1">
    <source>
        <dbReference type="Pfam" id="PF20236"/>
    </source>
</evidence>
<dbReference type="EMBL" id="MU805975">
    <property type="protein sequence ID" value="KAJ3843475.1"/>
    <property type="molecule type" value="Genomic_DNA"/>
</dbReference>
<evidence type="ECO:0000313" key="2">
    <source>
        <dbReference type="EMBL" id="KAJ3843475.1"/>
    </source>
</evidence>
<comment type="caution">
    <text evidence="2">The sequence shown here is derived from an EMBL/GenBank/DDBJ whole genome shotgun (WGS) entry which is preliminary data.</text>
</comment>